<evidence type="ECO:0000256" key="4">
    <source>
        <dbReference type="ARBA" id="ARBA00023295"/>
    </source>
</evidence>
<dbReference type="InterPro" id="IPR017853">
    <property type="entry name" value="GH"/>
</dbReference>
<dbReference type="Pfam" id="PF21156">
    <property type="entry name" value="ISOA1-3_C"/>
    <property type="match status" value="1"/>
</dbReference>
<keyword evidence="7" id="KW-1185">Reference proteome</keyword>
<evidence type="ECO:0000256" key="1">
    <source>
        <dbReference type="ARBA" id="ARBA00008061"/>
    </source>
</evidence>
<protein>
    <submittedName>
        <fullName evidence="6">Glycogen debranching enzyme</fullName>
    </submittedName>
</protein>
<organism evidence="6 7">
    <name type="scientific">Dictyobacter formicarum</name>
    <dbReference type="NCBI Taxonomy" id="2778368"/>
    <lineage>
        <taxon>Bacteria</taxon>
        <taxon>Bacillati</taxon>
        <taxon>Chloroflexota</taxon>
        <taxon>Ktedonobacteria</taxon>
        <taxon>Ktedonobacterales</taxon>
        <taxon>Dictyobacteraceae</taxon>
        <taxon>Dictyobacter</taxon>
    </lineage>
</organism>
<dbReference type="InterPro" id="IPR006047">
    <property type="entry name" value="GH13_cat_dom"/>
</dbReference>
<name>A0ABQ3VAH0_9CHLR</name>
<keyword evidence="4" id="KW-0326">Glycosidase</keyword>
<dbReference type="SUPFAM" id="SSF51445">
    <property type="entry name" value="(Trans)glycosidases"/>
    <property type="match status" value="1"/>
</dbReference>
<dbReference type="Gene3D" id="2.60.40.1180">
    <property type="entry name" value="Golgi alpha-mannosidase II"/>
    <property type="match status" value="1"/>
</dbReference>
<keyword evidence="2" id="KW-0378">Hydrolase</keyword>
<comment type="caution">
    <text evidence="6">The sequence shown here is derived from an EMBL/GenBank/DDBJ whole genome shotgun (WGS) entry which is preliminary data.</text>
</comment>
<evidence type="ECO:0000256" key="2">
    <source>
        <dbReference type="ARBA" id="ARBA00022801"/>
    </source>
</evidence>
<reference evidence="6 7" key="1">
    <citation type="journal article" date="2021" name="Int. J. Syst. Evol. Microbiol.">
        <title>Reticulibacter mediterranei gen. nov., sp. nov., within the new family Reticulibacteraceae fam. nov., and Ktedonospora formicarum gen. nov., sp. nov., Ktedonobacter robiniae sp. nov., Dictyobacter formicarum sp. nov. and Dictyobacter arantiisoli sp. nov., belonging to the class Ktedonobacteria.</title>
        <authorList>
            <person name="Yabe S."/>
            <person name="Zheng Y."/>
            <person name="Wang C.M."/>
            <person name="Sakai Y."/>
            <person name="Abe K."/>
            <person name="Yokota A."/>
            <person name="Donadio S."/>
            <person name="Cavaletti L."/>
            <person name="Monciardini P."/>
        </authorList>
    </citation>
    <scope>NUCLEOTIDE SEQUENCE [LARGE SCALE GENOMIC DNA]</scope>
    <source>
        <strain evidence="6 7">SOSP1-9</strain>
    </source>
</reference>
<dbReference type="InterPro" id="IPR048650">
    <property type="entry name" value="ISOA1-3-like_C"/>
</dbReference>
<dbReference type="SUPFAM" id="SSF81296">
    <property type="entry name" value="E set domains"/>
    <property type="match status" value="1"/>
</dbReference>
<dbReference type="Pfam" id="PF00128">
    <property type="entry name" value="Alpha-amylase"/>
    <property type="match status" value="1"/>
</dbReference>
<accession>A0ABQ3VAH0</accession>
<sequence length="701" mass="79597">MYIVEAGRPRPLGATPDANGINFSIFSEHATNIELLLFEKSNDTIPIQTILLDQLKNRTFHFWHVYVRELKAGAHYAYRIFGAAQTEITGDRFNFNKVLIDPYCRGITTDLWQRGDAIGEADNVETSLRSTVVDISNYDWEGDQCLNKPMSETIIYEMHVGGFTRSPSSHSAHPGSFAALIEKIPYLQELGITAVELMPVFAFDPTSVSRTNPLTGERLSNYWGYDPICHFAPHPGYCIDAEGLNHINEFRDMVKALHKAGIEVILDVVFNHTGEGDENEPTISFKGIDNRIYYFLDPHDKRTYLNYSGCGNTFNCNHPIVAKLITECLVFWVKEMHVDGFRFDEGSILSRGVDGKPMEYAPVLWTIELSDILADTKIIAEPWDAAGLYQVGNFPGYRWAVWNGQYRDTIRSFVKGDSGIVGAVASRIAGSQDIFSEPGQRPINGINFVTCHDGFTLNDLVSYNDKHNEMNGENNRDGLNYNSSWNHGVEGETQNADIQQLRSRQIKNFLTILLISQGVPMLLAGDEVRRTQQGNNNAYCQDNEITWFNWELLEENAELLQFFKRMIAFRKQYSSVRRERFFSGITDRHGKKDIEWHGCQLGNPGWDDPASRVLAFTIWAGEETHDIHVMMNMDFARLEFEIPLAGKEKAWKRVIDTALASPNDIVQQEQAPYTIENKYGLEPHSIVVLVSAKRPSTYQDR</sequence>
<dbReference type="CDD" id="cd11326">
    <property type="entry name" value="AmyAc_Glg_debranch"/>
    <property type="match status" value="1"/>
</dbReference>
<dbReference type="SMART" id="SM00642">
    <property type="entry name" value="Aamy"/>
    <property type="match status" value="1"/>
</dbReference>
<keyword evidence="3" id="KW-0809">Transit peptide</keyword>
<evidence type="ECO:0000313" key="7">
    <source>
        <dbReference type="Proteomes" id="UP000635565"/>
    </source>
</evidence>
<dbReference type="InterPro" id="IPR014756">
    <property type="entry name" value="Ig_E-set"/>
</dbReference>
<feature type="domain" description="Glycosyl hydrolase family 13 catalytic" evidence="5">
    <location>
        <begin position="157"/>
        <end position="570"/>
    </location>
</feature>
<dbReference type="EMBL" id="BNJJ01000002">
    <property type="protein sequence ID" value="GHO82785.1"/>
    <property type="molecule type" value="Genomic_DNA"/>
</dbReference>
<dbReference type="InterPro" id="IPR011837">
    <property type="entry name" value="Glycogen_debranch_GlgX"/>
</dbReference>
<dbReference type="Proteomes" id="UP000635565">
    <property type="component" value="Unassembled WGS sequence"/>
</dbReference>
<dbReference type="InterPro" id="IPR004193">
    <property type="entry name" value="Glyco_hydro_13_N"/>
</dbReference>
<comment type="similarity">
    <text evidence="1">Belongs to the glycosyl hydrolase 13 family.</text>
</comment>
<evidence type="ECO:0000256" key="3">
    <source>
        <dbReference type="ARBA" id="ARBA00022946"/>
    </source>
</evidence>
<gene>
    <name evidence="6" type="primary">glgX</name>
    <name evidence="6" type="ORF">KSZ_07910</name>
</gene>
<dbReference type="Gene3D" id="3.20.20.80">
    <property type="entry name" value="Glycosidases"/>
    <property type="match status" value="1"/>
</dbReference>
<proteinExistence type="inferred from homology"/>
<evidence type="ECO:0000259" key="5">
    <source>
        <dbReference type="SMART" id="SM00642"/>
    </source>
</evidence>
<dbReference type="Gene3D" id="2.60.40.10">
    <property type="entry name" value="Immunoglobulins"/>
    <property type="match status" value="1"/>
</dbReference>
<dbReference type="PANTHER" id="PTHR43002">
    <property type="entry name" value="GLYCOGEN DEBRANCHING ENZYME"/>
    <property type="match status" value="1"/>
</dbReference>
<dbReference type="CDD" id="cd02856">
    <property type="entry name" value="E_set_GDE_Isoamylase_N"/>
    <property type="match status" value="1"/>
</dbReference>
<dbReference type="InterPro" id="IPR013780">
    <property type="entry name" value="Glyco_hydro_b"/>
</dbReference>
<evidence type="ECO:0000313" key="6">
    <source>
        <dbReference type="EMBL" id="GHO82785.1"/>
    </source>
</evidence>
<dbReference type="NCBIfam" id="TIGR02100">
    <property type="entry name" value="glgX_debranch"/>
    <property type="match status" value="1"/>
</dbReference>
<dbReference type="InterPro" id="IPR013783">
    <property type="entry name" value="Ig-like_fold"/>
</dbReference>
<dbReference type="RefSeq" id="WP_201360427.1">
    <property type="nucleotide sequence ID" value="NZ_BNJJ01000002.1"/>
</dbReference>
<dbReference type="Pfam" id="PF02922">
    <property type="entry name" value="CBM_48"/>
    <property type="match status" value="1"/>
</dbReference>
<dbReference type="InterPro" id="IPR044505">
    <property type="entry name" value="GlgX_Isoamylase_N_E_set"/>
</dbReference>
<dbReference type="SUPFAM" id="SSF51011">
    <property type="entry name" value="Glycosyl hydrolase domain"/>
    <property type="match status" value="1"/>
</dbReference>